<sequence>MPHREMIIDELLKGSNSILFYCYHPLEIGTPRVTPPQTDVGTSSTCLQDTHGELSKVDT</sequence>
<feature type="region of interest" description="Disordered" evidence="1">
    <location>
        <begin position="34"/>
        <end position="59"/>
    </location>
</feature>
<feature type="compositionally biased region" description="Basic and acidic residues" evidence="1">
    <location>
        <begin position="50"/>
        <end position="59"/>
    </location>
</feature>
<dbReference type="AlphaFoldDB" id="A0A822ZLA0"/>
<evidence type="ECO:0000256" key="1">
    <source>
        <dbReference type="SAM" id="MobiDB-lite"/>
    </source>
</evidence>
<organism evidence="2 3">
    <name type="scientific">Nelumbo nucifera</name>
    <name type="common">Sacred lotus</name>
    <dbReference type="NCBI Taxonomy" id="4432"/>
    <lineage>
        <taxon>Eukaryota</taxon>
        <taxon>Viridiplantae</taxon>
        <taxon>Streptophyta</taxon>
        <taxon>Embryophyta</taxon>
        <taxon>Tracheophyta</taxon>
        <taxon>Spermatophyta</taxon>
        <taxon>Magnoliopsida</taxon>
        <taxon>Proteales</taxon>
        <taxon>Nelumbonaceae</taxon>
        <taxon>Nelumbo</taxon>
    </lineage>
</organism>
<accession>A0A822ZLA0</accession>
<feature type="compositionally biased region" description="Polar residues" evidence="1">
    <location>
        <begin position="35"/>
        <end position="48"/>
    </location>
</feature>
<comment type="caution">
    <text evidence="2">The sequence shown here is derived from an EMBL/GenBank/DDBJ whole genome shotgun (WGS) entry which is preliminary data.</text>
</comment>
<reference evidence="2 3" key="1">
    <citation type="journal article" date="2020" name="Mol. Biol. Evol.">
        <title>Distinct Expression and Methylation Patterns for Genes with Different Fates following a Single Whole-Genome Duplication in Flowering Plants.</title>
        <authorList>
            <person name="Shi T."/>
            <person name="Rahmani R.S."/>
            <person name="Gugger P.F."/>
            <person name="Wang M."/>
            <person name="Li H."/>
            <person name="Zhang Y."/>
            <person name="Li Z."/>
            <person name="Wang Q."/>
            <person name="Van de Peer Y."/>
            <person name="Marchal K."/>
            <person name="Chen J."/>
        </authorList>
    </citation>
    <scope>NUCLEOTIDE SEQUENCE [LARGE SCALE GENOMIC DNA]</scope>
    <source>
        <tissue evidence="2">Leaf</tissue>
    </source>
</reference>
<gene>
    <name evidence="2" type="ORF">HUJ06_003917</name>
</gene>
<dbReference type="EMBL" id="DUZY01000007">
    <property type="protein sequence ID" value="DAD45687.1"/>
    <property type="molecule type" value="Genomic_DNA"/>
</dbReference>
<proteinExistence type="predicted"/>
<keyword evidence="3" id="KW-1185">Reference proteome</keyword>
<protein>
    <submittedName>
        <fullName evidence="2">Uncharacterized protein</fullName>
    </submittedName>
</protein>
<name>A0A822ZLA0_NELNU</name>
<evidence type="ECO:0000313" key="3">
    <source>
        <dbReference type="Proteomes" id="UP000607653"/>
    </source>
</evidence>
<dbReference type="Proteomes" id="UP000607653">
    <property type="component" value="Unassembled WGS sequence"/>
</dbReference>
<evidence type="ECO:0000313" key="2">
    <source>
        <dbReference type="EMBL" id="DAD45687.1"/>
    </source>
</evidence>